<gene>
    <name evidence="2" type="ORF">EOD43_05975</name>
</gene>
<reference evidence="2 3" key="1">
    <citation type="submission" date="2019-01" db="EMBL/GenBank/DDBJ databases">
        <authorList>
            <person name="Chen W.-M."/>
        </authorList>
    </citation>
    <scope>NUCLEOTIDE SEQUENCE [LARGE SCALE GENOMIC DNA]</scope>
    <source>
        <strain evidence="2 3">CCP-7</strain>
    </source>
</reference>
<dbReference type="Proteomes" id="UP000282971">
    <property type="component" value="Unassembled WGS sequence"/>
</dbReference>
<feature type="region of interest" description="Disordered" evidence="1">
    <location>
        <begin position="25"/>
        <end position="46"/>
    </location>
</feature>
<evidence type="ECO:0000256" key="1">
    <source>
        <dbReference type="SAM" id="MobiDB-lite"/>
    </source>
</evidence>
<comment type="caution">
    <text evidence="2">The sequence shown here is derived from an EMBL/GenBank/DDBJ whole genome shotgun (WGS) entry which is preliminary data.</text>
</comment>
<organism evidence="2 3">
    <name type="scientific">Sphingomonas crocodyli</name>
    <dbReference type="NCBI Taxonomy" id="1979270"/>
    <lineage>
        <taxon>Bacteria</taxon>
        <taxon>Pseudomonadati</taxon>
        <taxon>Pseudomonadota</taxon>
        <taxon>Alphaproteobacteria</taxon>
        <taxon>Sphingomonadales</taxon>
        <taxon>Sphingomonadaceae</taxon>
        <taxon>Sphingomonas</taxon>
    </lineage>
</organism>
<proteinExistence type="predicted"/>
<protein>
    <submittedName>
        <fullName evidence="2">Uncharacterized protein</fullName>
    </submittedName>
</protein>
<dbReference type="OrthoDB" id="7029574at2"/>
<keyword evidence="3" id="KW-1185">Reference proteome</keyword>
<feature type="compositionally biased region" description="Basic and acidic residues" evidence="1">
    <location>
        <begin position="25"/>
        <end position="36"/>
    </location>
</feature>
<evidence type="ECO:0000313" key="2">
    <source>
        <dbReference type="EMBL" id="RVT93422.1"/>
    </source>
</evidence>
<name>A0A437M6X8_9SPHN</name>
<dbReference type="EMBL" id="SACN01000001">
    <property type="protein sequence ID" value="RVT93422.1"/>
    <property type="molecule type" value="Genomic_DNA"/>
</dbReference>
<dbReference type="RefSeq" id="WP_127742012.1">
    <property type="nucleotide sequence ID" value="NZ_SACN01000001.1"/>
</dbReference>
<sequence length="1389" mass="149263">MALTPEEEREYQRLHRELARIEAQEAGERKLSEARAKRPATAPEKEGFSTWRAVVGSVRDAVQGAVDTVEDVTNWASDKTDMGGVLIGSKASNGIFEVVAGRKEFLKRSGGDADVTLPQLAGTENAGTAEKITRGVGSFVVPFVGWAKAFKATEAATVLGRAGRSVLAGSVVNFTSHDPVEGNLANTLKGWGFDNAALDAIASSEDEDGMTQRVKAVVANLPLDIAGEGLMEGAMAAARAYKTVRAGKQATKDAVAATQEDLRVKRVVAKAVEPLAGKTGVRINGKNPLDVPAVAPKAANDANVVTADTVLSPAKPKPEAPKAPSGTTAELPEAPAGGPKMVTVPESQVKPKTIETLDDFTDFVRTTLKAVPADQAERLDKIAKSLVDNPHNALSELGIDPLKLDYSLFEDASKIEAMQHSLAEIVNDIASKTGRTGTRVTNMETVRTARLLAVNPKVLTDLVGNTKGLTGRLTAARVIVGQHAHKLVSDVDAAIAEIAKGGAGKAYNEFTHTLARHASLLGTLRGAGSEIGRALQSLQITLEVKEAGKTIAQQAEAALAKARAKAAQDAQRVTDKAEKVAAKDAAKAAKVAAREVDAASPEATRFLEGLTNHQVDDAAFEALAQKHGVGVRDVARQLGVDWHSVNKLREAERRYTDLFKDLGTDAGKLRLLNKLKSAKGDLEQLSKITKGRDLKFLDRVDAVVQETRGNLFSVGTAAMNIMGAGAMMGLQSMTHALAVMGHAAVSPISARHAYAARIHMLKTWASVHAPVSAFGDAMSNAWAVLKHDMLEEASLLTDAAGFGKAATKLQSKAIAAEAGVTRGLVREATGRGPAWYISPETLLKVSDQIEQFPIGKVGQMGLEWMLRAGATAVNVGGSGSRLASSLFINAPDQLAGTLAARAGAHSAAIERAAEEAAEAGLTGKELHGYIKQRAFDLADDIDGISPEPFEDGVREVLDKEGREYAQSVLFQDELEWGASRFALGLHARVPVLGSLIAPFVRTPLRILERTMIDFTPMGLFKNSVREAWAAGDEVVRGEIAARYTMSLAMLMMAYNLAQDRQIIGFDGGSRSSARIDRASYTIRVGGDVWEYNRLDPLGTVLGLAADLREAINANQDREIEDVWQLGEVALEVSLWPIFKNILSKTWMQSFKQLNDIMAAPNYDSYQDRFGRWIASLAPRGVPLSGLQRQFDKWDEGVVREARGWTEGLLKSSWGSSSLPIKRDAILGRPVTQSVGERLIGVKAGPEGIDPLERELETLSFDLPPVRTKLKGVRLSSSQISRWLELRGQEVRDRSGMTLEEKLTALIAHPGYQALGHNGKVEEIKSAMEGYAALATQQLLREDKKFAYSVLKEEVWEDFKSQDRSRDEADAQTLKLAQELGIVVGEPEVN</sequence>
<feature type="region of interest" description="Disordered" evidence="1">
    <location>
        <begin position="310"/>
        <end position="344"/>
    </location>
</feature>
<evidence type="ECO:0000313" key="3">
    <source>
        <dbReference type="Proteomes" id="UP000282971"/>
    </source>
</evidence>
<accession>A0A437M6X8</accession>